<dbReference type="AlphaFoldDB" id="A0A7G9LA05"/>
<protein>
    <recommendedName>
        <fullName evidence="3">C1q domain-containing protein</fullName>
    </recommendedName>
</protein>
<evidence type="ECO:0008006" key="3">
    <source>
        <dbReference type="Google" id="ProtNLM"/>
    </source>
</evidence>
<evidence type="ECO:0000313" key="1">
    <source>
        <dbReference type="EMBL" id="QNM85454.1"/>
    </source>
</evidence>
<proteinExistence type="predicted"/>
<gene>
    <name evidence="1" type="ORF">H9W90_14890</name>
</gene>
<dbReference type="RefSeq" id="WP_187482363.1">
    <property type="nucleotide sequence ID" value="NZ_CP060695.1"/>
</dbReference>
<sequence>MNVNVLEKPVENKSSYKLDFQLKELTTNGPVNFNSNKKEGPVSNNTLTIPVYGVYRISWGFKQNSIHTFYKDVITSLELVISNEVHEENAEITKDTSSFHAIKSANNTLTILLRENENIFLNAKTINANKTNMKNIYLKVEKLNVDEDTNFSY</sequence>
<name>A0A7G9LA05_9FLAO</name>
<dbReference type="EMBL" id="CP060695">
    <property type="protein sequence ID" value="QNM85454.1"/>
    <property type="molecule type" value="Genomic_DNA"/>
</dbReference>
<accession>A0A7G9LA05</accession>
<dbReference type="KEGG" id="ppec:H9W90_14890"/>
<dbReference type="Proteomes" id="UP000515808">
    <property type="component" value="Chromosome"/>
</dbReference>
<organism evidence="1 2">
    <name type="scientific">Polaribacter pectinis</name>
    <dbReference type="NCBI Taxonomy" id="2738844"/>
    <lineage>
        <taxon>Bacteria</taxon>
        <taxon>Pseudomonadati</taxon>
        <taxon>Bacteroidota</taxon>
        <taxon>Flavobacteriia</taxon>
        <taxon>Flavobacteriales</taxon>
        <taxon>Flavobacteriaceae</taxon>
    </lineage>
</organism>
<evidence type="ECO:0000313" key="2">
    <source>
        <dbReference type="Proteomes" id="UP000515808"/>
    </source>
</evidence>
<keyword evidence="2" id="KW-1185">Reference proteome</keyword>
<reference evidence="1 2" key="1">
    <citation type="submission" date="2020-08" db="EMBL/GenBank/DDBJ databases">
        <title>Polaribacter sp. L12M9 isolated from gut of the Korean scallop.</title>
        <authorList>
            <person name="Jeong Y.S."/>
        </authorList>
    </citation>
    <scope>NUCLEOTIDE SEQUENCE [LARGE SCALE GENOMIC DNA]</scope>
    <source>
        <strain evidence="1 2">L12M9</strain>
    </source>
</reference>